<evidence type="ECO:0000313" key="3">
    <source>
        <dbReference type="Proteomes" id="UP000647017"/>
    </source>
</evidence>
<comment type="caution">
    <text evidence="2">The sequence shown here is derived from an EMBL/GenBank/DDBJ whole genome shotgun (WGS) entry which is preliminary data.</text>
</comment>
<keyword evidence="3" id="KW-1185">Reference proteome</keyword>
<keyword evidence="1" id="KW-0732">Signal</keyword>
<evidence type="ECO:0000256" key="1">
    <source>
        <dbReference type="SAM" id="SignalP"/>
    </source>
</evidence>
<reference evidence="2 3" key="1">
    <citation type="submission" date="2021-01" db="EMBL/GenBank/DDBJ databases">
        <title>Whole genome shotgun sequence of Verrucosispora andamanensis NBRC 109075.</title>
        <authorList>
            <person name="Komaki H."/>
            <person name="Tamura T."/>
        </authorList>
    </citation>
    <scope>NUCLEOTIDE SEQUENCE [LARGE SCALE GENOMIC DNA]</scope>
    <source>
        <strain evidence="2 3">NBRC 109075</strain>
    </source>
</reference>
<dbReference type="EMBL" id="BOOZ01000091">
    <property type="protein sequence ID" value="GIJ13240.1"/>
    <property type="molecule type" value="Genomic_DNA"/>
</dbReference>
<sequence length="345" mass="36434">MRVAAILTVIANLAAALIPGSAAPAFAVTTPEYNYSFTTATSSALHSVPGSQVTAALAAGQMLYLYTKDLFNILLTPMGADDAPGTTFYLSCWKAGESTTHRVGVYTAQNTVTPNETTIDGTMRWLLVAPSAGSYTCEIQVGSYARGDSIIEAGGRIYMRVKAGAQLNYSYVGQPGSIVRSAHSWAMSNVASLGEEFVLWSGVKQLNGSTIPLTQGAGNLTIVQDVNLTTCIPDDHLKWSDCAGGDGGSTMRTWIEAQPQHSDGSACGPLIKGTVKSTWISRPRHHKTVNNTLMISRSGMGAACTQVRTALKVELGGGAQTVITTSGMPYRGQPADARRRLPVLI</sequence>
<feature type="signal peptide" evidence="1">
    <location>
        <begin position="1"/>
        <end position="27"/>
    </location>
</feature>
<name>A0ABQ4I5Q0_9ACTN</name>
<feature type="chain" id="PRO_5047007754" evidence="1">
    <location>
        <begin position="28"/>
        <end position="345"/>
    </location>
</feature>
<evidence type="ECO:0000313" key="2">
    <source>
        <dbReference type="EMBL" id="GIJ13240.1"/>
    </source>
</evidence>
<accession>A0ABQ4I5Q0</accession>
<gene>
    <name evidence="2" type="ORF">Van01_64540</name>
</gene>
<dbReference type="Proteomes" id="UP000647017">
    <property type="component" value="Unassembled WGS sequence"/>
</dbReference>
<organism evidence="2 3">
    <name type="scientific">Micromonospora andamanensis</name>
    <dbReference type="NCBI Taxonomy" id="1287068"/>
    <lineage>
        <taxon>Bacteria</taxon>
        <taxon>Bacillati</taxon>
        <taxon>Actinomycetota</taxon>
        <taxon>Actinomycetes</taxon>
        <taxon>Micromonosporales</taxon>
        <taxon>Micromonosporaceae</taxon>
        <taxon>Micromonospora</taxon>
    </lineage>
</organism>
<protein>
    <submittedName>
        <fullName evidence="2">Uncharacterized protein</fullName>
    </submittedName>
</protein>
<proteinExistence type="predicted"/>